<dbReference type="EMBL" id="BMPT01000005">
    <property type="protein sequence ID" value="GGM22453.1"/>
    <property type="molecule type" value="Genomic_DNA"/>
</dbReference>
<dbReference type="Gene3D" id="3.40.630.40">
    <property type="entry name" value="Zn-dependent exopeptidases"/>
    <property type="match status" value="1"/>
</dbReference>
<evidence type="ECO:0000313" key="2">
    <source>
        <dbReference type="Proteomes" id="UP000655589"/>
    </source>
</evidence>
<dbReference type="Gene3D" id="2.40.40.20">
    <property type="match status" value="1"/>
</dbReference>
<gene>
    <name evidence="1" type="ORF">GCM10010102_17680</name>
</gene>
<reference evidence="1" key="1">
    <citation type="journal article" date="2014" name="Int. J. Syst. Evol. Microbiol.">
        <title>Complete genome sequence of Corynebacterium casei LMG S-19264T (=DSM 44701T), isolated from a smear-ripened cheese.</title>
        <authorList>
            <consortium name="US DOE Joint Genome Institute (JGI-PGF)"/>
            <person name="Walter F."/>
            <person name="Albersmeier A."/>
            <person name="Kalinowski J."/>
            <person name="Ruckert C."/>
        </authorList>
    </citation>
    <scope>NUCLEOTIDE SEQUENCE</scope>
    <source>
        <strain evidence="1">JCM 3051</strain>
    </source>
</reference>
<comment type="caution">
    <text evidence="1">The sequence shown here is derived from an EMBL/GenBank/DDBJ whole genome shotgun (WGS) entry which is preliminary data.</text>
</comment>
<sequence length="637" mass="68012">MGAQQVSEEELASPTGGELAVRWQVFERVFSRNGYDGESPVPLKRLPRDVVEATPGLLELPGTSRAHIVVTATHATNHVRDGSAKVADRGTGGLALLIAELTGCTALVAARTSGDANHDDDHPLKRRLAELRPAAVLDLHGMRSRPESDIDLGTGDGSVPAEFVATLRRSELRVTTNALFAAMRPTTVTSFAQARDVPAVQVEISARFRPPSGAPEDLSRLLNALIDAIAGMTTTRSSLTLATVPVAIASGLPLAVVHPDTIRGLRGPVPVAVTTGERSEVAWAWSAAAPGIPEESREISPAEIGVGRRLREKLGDASAVSLHVPQIVPLRTRAALARDLPAADEVHVSPDDLASGIYLLVHDGVTAWVRAVPRSHVPPGQIRLGYQLRLLIASDGTTDGDVALVAAPAAVTRRRRRESWVGRTGAAADTMAERLWRALFRAPEFAARIMQAHAGDDGAAVVSLHPAVFDRIGLEPGQQVLVRWGGREVAALAVADHDPPESGAPPESIKRVQRVNRLWPHLPEGMSPHVVVRMSAQLRRDLGAPVATVVTVRRRLRPVLIRNLNSLVVPLASLVLAGAALPDPHWPTLGLGTALMSVFALARLRIPQPRRGARVDKRWVEEMAGHDTDVRGEKVGG</sequence>
<dbReference type="SUPFAM" id="SSF53187">
    <property type="entry name" value="Zn-dependent exopeptidases"/>
    <property type="match status" value="1"/>
</dbReference>
<dbReference type="RefSeq" id="WP_171104199.1">
    <property type="nucleotide sequence ID" value="NZ_JABEMG010000015.1"/>
</dbReference>
<proteinExistence type="predicted"/>
<organism evidence="1 2">
    <name type="scientific">Promicromonospora citrea</name>
    <dbReference type="NCBI Taxonomy" id="43677"/>
    <lineage>
        <taxon>Bacteria</taxon>
        <taxon>Bacillati</taxon>
        <taxon>Actinomycetota</taxon>
        <taxon>Actinomycetes</taxon>
        <taxon>Micrococcales</taxon>
        <taxon>Promicromonosporaceae</taxon>
        <taxon>Promicromonospora</taxon>
    </lineage>
</organism>
<keyword evidence="2" id="KW-1185">Reference proteome</keyword>
<dbReference type="AlphaFoldDB" id="A0A8H9L3W3"/>
<accession>A0A8H9L3W3</accession>
<name>A0A8H9L3W3_9MICO</name>
<reference evidence="1" key="2">
    <citation type="submission" date="2020-09" db="EMBL/GenBank/DDBJ databases">
        <authorList>
            <person name="Sun Q."/>
            <person name="Ohkuma M."/>
        </authorList>
    </citation>
    <scope>NUCLEOTIDE SEQUENCE</scope>
    <source>
        <strain evidence="1">JCM 3051</strain>
    </source>
</reference>
<dbReference type="Proteomes" id="UP000655589">
    <property type="component" value="Unassembled WGS sequence"/>
</dbReference>
<protein>
    <submittedName>
        <fullName evidence="1">Uncharacterized protein</fullName>
    </submittedName>
</protein>
<evidence type="ECO:0000313" key="1">
    <source>
        <dbReference type="EMBL" id="GGM22453.1"/>
    </source>
</evidence>